<evidence type="ECO:0000313" key="1">
    <source>
        <dbReference type="EMBL" id="RIH89456.1"/>
    </source>
</evidence>
<comment type="caution">
    <text evidence="1">The sequence shown here is derived from an EMBL/GenBank/DDBJ whole genome shotgun (WGS) entry which is preliminary data.</text>
</comment>
<reference evidence="1 2" key="1">
    <citation type="submission" date="2018-08" db="EMBL/GenBank/DDBJ databases">
        <title>Meiothermus roseus NBRC 110900 genome sequencing project.</title>
        <authorList>
            <person name="Da Costa M.S."/>
            <person name="Albuquerque L."/>
            <person name="Raposo P."/>
            <person name="Froufe H.J.C."/>
            <person name="Barroso C.S."/>
            <person name="Egas C."/>
        </authorList>
    </citation>
    <scope>NUCLEOTIDE SEQUENCE [LARGE SCALE GENOMIC DNA]</scope>
    <source>
        <strain evidence="1 2">NBRC 110900</strain>
    </source>
</reference>
<organism evidence="1 2">
    <name type="scientific">Calidithermus roseus</name>
    <dbReference type="NCBI Taxonomy" id="1644118"/>
    <lineage>
        <taxon>Bacteria</taxon>
        <taxon>Thermotogati</taxon>
        <taxon>Deinococcota</taxon>
        <taxon>Deinococci</taxon>
        <taxon>Thermales</taxon>
        <taxon>Thermaceae</taxon>
        <taxon>Calidithermus</taxon>
    </lineage>
</organism>
<evidence type="ECO:0008006" key="3">
    <source>
        <dbReference type="Google" id="ProtNLM"/>
    </source>
</evidence>
<dbReference type="Proteomes" id="UP000265341">
    <property type="component" value="Unassembled WGS sequence"/>
</dbReference>
<gene>
    <name evidence="1" type="ORF">Mrose_00356</name>
</gene>
<dbReference type="AlphaFoldDB" id="A0A399F1A4"/>
<accession>A0A399F1A4</accession>
<dbReference type="EMBL" id="QWLA01000003">
    <property type="protein sequence ID" value="RIH89456.1"/>
    <property type="molecule type" value="Genomic_DNA"/>
</dbReference>
<evidence type="ECO:0000313" key="2">
    <source>
        <dbReference type="Proteomes" id="UP000265341"/>
    </source>
</evidence>
<dbReference type="OrthoDB" id="26261at2"/>
<dbReference type="RefSeq" id="WP_119275711.1">
    <property type="nucleotide sequence ID" value="NZ_QWLA01000003.1"/>
</dbReference>
<keyword evidence="2" id="KW-1185">Reference proteome</keyword>
<name>A0A399F1A4_9DEIN</name>
<protein>
    <recommendedName>
        <fullName evidence="3">Phage Mu protein F like protein</fullName>
    </recommendedName>
</protein>
<proteinExistence type="predicted"/>
<sequence length="307" mass="34443">MQQEYGATYFSAERLVRTLYNSGANRAQFEALKAAGYTHKRWLAARDSRVRTASKGHCFDHRRMEGVTVPLEQPFVTPAGSRLMYPGDRSLGAPAGEVVNCRCTIIGVMVEQEQLTGQLEYERPKAGVHFSRWRATSEANHRTILRGLSRAGLLNWLKDNPLGEIRVVQSLYDESGPFHGVYNPADASIRLSLERPDIGQQPAWGELNTVSAIADNPNAAAQISLVHETGHHILTVLGRQMGSALEDKIRKAWNQANYVSGRASVNWKEYFCETHCAYVYLRDELQVKDPLGYNLIREIRRMIGTGD</sequence>